<evidence type="ECO:0000256" key="10">
    <source>
        <dbReference type="RuleBase" id="RU366043"/>
    </source>
</evidence>
<dbReference type="Proteomes" id="UP000283530">
    <property type="component" value="Unassembled WGS sequence"/>
</dbReference>
<dbReference type="Gene3D" id="3.40.50.150">
    <property type="entry name" value="Vaccinia Virus protein VP39"/>
    <property type="match status" value="1"/>
</dbReference>
<evidence type="ECO:0000256" key="1">
    <source>
        <dbReference type="ARBA" id="ARBA00004648"/>
    </source>
</evidence>
<keyword evidence="9 10" id="KW-0325">Glycoprotein</keyword>
<dbReference type="FunFam" id="3.40.50.150:FF:000123">
    <property type="entry name" value="Putative methyltransferase PMT15"/>
    <property type="match status" value="1"/>
</dbReference>
<evidence type="ECO:0000256" key="4">
    <source>
        <dbReference type="ARBA" id="ARBA00022679"/>
    </source>
</evidence>
<accession>A0A3S3MPY2</accession>
<protein>
    <recommendedName>
        <fullName evidence="10">Methyltransferase</fullName>
        <ecNumber evidence="10">2.1.1.-</ecNumber>
    </recommendedName>
</protein>
<dbReference type="InterPro" id="IPR029063">
    <property type="entry name" value="SAM-dependent_MTases_sf"/>
</dbReference>
<keyword evidence="7 10" id="KW-1133">Transmembrane helix</keyword>
<comment type="subcellular location">
    <subcellularLocation>
        <location evidence="1">Endoplasmic reticulum membrane</location>
        <topology evidence="1">Single-pass type II membrane protein</topology>
    </subcellularLocation>
    <subcellularLocation>
        <location evidence="10">Membrane</location>
        <topology evidence="10">Single-pass type II membrane protein</topology>
    </subcellularLocation>
</comment>
<evidence type="ECO:0000256" key="3">
    <source>
        <dbReference type="ARBA" id="ARBA00022603"/>
    </source>
</evidence>
<keyword evidence="4 10" id="KW-0808">Transferase</keyword>
<dbReference type="GO" id="GO:0008168">
    <property type="term" value="F:methyltransferase activity"/>
    <property type="evidence" value="ECO:0007669"/>
    <property type="project" value="UniProtKB-UniRule"/>
</dbReference>
<keyword evidence="5 10" id="KW-0812">Transmembrane</keyword>
<gene>
    <name evidence="11" type="ORF">CKAN_01656000</name>
</gene>
<dbReference type="PANTHER" id="PTHR10108">
    <property type="entry name" value="SAM-DEPENDENT METHYLTRANSFERASE"/>
    <property type="match status" value="1"/>
</dbReference>
<evidence type="ECO:0000313" key="11">
    <source>
        <dbReference type="EMBL" id="RWR87609.1"/>
    </source>
</evidence>
<keyword evidence="12" id="KW-1185">Reference proteome</keyword>
<feature type="transmembrane region" description="Helical" evidence="10">
    <location>
        <begin position="27"/>
        <end position="46"/>
    </location>
</feature>
<dbReference type="AlphaFoldDB" id="A0A3S3MPY2"/>
<evidence type="ECO:0000256" key="5">
    <source>
        <dbReference type="ARBA" id="ARBA00022692"/>
    </source>
</evidence>
<comment type="similarity">
    <text evidence="2 10">Belongs to the methyltransferase superfamily.</text>
</comment>
<comment type="caution">
    <text evidence="11">The sequence shown here is derived from an EMBL/GenBank/DDBJ whole genome shotgun (WGS) entry which is preliminary data.</text>
</comment>
<dbReference type="GO" id="GO:0005789">
    <property type="term" value="C:endoplasmic reticulum membrane"/>
    <property type="evidence" value="ECO:0007669"/>
    <property type="project" value="UniProtKB-SubCell"/>
</dbReference>
<sequence>MAITNTPYFGISKLYHPYMKKKKTTNLLTVALVVTLCSLSYFFGVWHHSFSPITTTLRAGFSCTPANGSLTAGVRANSNLDFSTHHAGVVSDAGTETVRRSYPACDERYGEYTPCEDRDRSLKFERERLVYRERHCPEKRELLKCLVPAPYGYRSPFRWPESRDLAWYSNVPHKELTVEKAVQNWIRVEGDQFRFPGGGTMFPRGADAYIDDIDRLVPLSDGSIRTAIDTGCGVASWGAYLLSRNITAMSIAPRDSHEAQVQFALERGVPAMIGILASNRLPYPSRAFDMAHCSRCLIPWHLYDGLFLIEVDRILRPGGYWIISGPPINWKTHWKGWERTTEDLQSEQSAIEAVARSLCWKKLKERGDIAIWQKPTNHIHCKINRKVFKKPLFCSTQDPDTAWYTKMEACITPLPKVETIQEIAGGDLKKWPERLTAVPPRITSGSLQGVTPEMFLHDTELWKRRIGYYKTIINQLAQPGRYRNLLDMNSHFGGFAAAFVDDPIWVMNVVPVESNSNTLGVIYERGLIGTYQNWCEAMSTYPRTYDLLHADSVFSLYKDRCEMEDILLEMDRILRPEGTIIIRDDVDVLVKIKSMIDGMRWDSQIVDHEDGPRVREKLLLAVKLYWTAPSLDQEQVNDGQPITVTET</sequence>
<evidence type="ECO:0000313" key="12">
    <source>
        <dbReference type="Proteomes" id="UP000283530"/>
    </source>
</evidence>
<evidence type="ECO:0000256" key="6">
    <source>
        <dbReference type="ARBA" id="ARBA00022968"/>
    </source>
</evidence>
<keyword evidence="6 10" id="KW-0735">Signal-anchor</keyword>
<dbReference type="GO" id="GO:0005802">
    <property type="term" value="C:trans-Golgi network"/>
    <property type="evidence" value="ECO:0007669"/>
    <property type="project" value="TreeGrafter"/>
</dbReference>
<dbReference type="PANTHER" id="PTHR10108:SF1049">
    <property type="entry name" value="METHYLTRANSFERASE"/>
    <property type="match status" value="1"/>
</dbReference>
<dbReference type="GO" id="GO:0032259">
    <property type="term" value="P:methylation"/>
    <property type="evidence" value="ECO:0007669"/>
    <property type="project" value="UniProtKB-KW"/>
</dbReference>
<evidence type="ECO:0000256" key="7">
    <source>
        <dbReference type="ARBA" id="ARBA00022989"/>
    </source>
</evidence>
<evidence type="ECO:0000256" key="8">
    <source>
        <dbReference type="ARBA" id="ARBA00023136"/>
    </source>
</evidence>
<dbReference type="EC" id="2.1.1.-" evidence="10"/>
<reference evidence="11 12" key="1">
    <citation type="journal article" date="2019" name="Nat. Plants">
        <title>Stout camphor tree genome fills gaps in understanding of flowering plant genome evolution.</title>
        <authorList>
            <person name="Chaw S.M."/>
            <person name="Liu Y.C."/>
            <person name="Wu Y.W."/>
            <person name="Wang H.Y."/>
            <person name="Lin C.I."/>
            <person name="Wu C.S."/>
            <person name="Ke H.M."/>
            <person name="Chang L.Y."/>
            <person name="Hsu C.Y."/>
            <person name="Yang H.T."/>
            <person name="Sudianto E."/>
            <person name="Hsu M.H."/>
            <person name="Wu K.P."/>
            <person name="Wang L.N."/>
            <person name="Leebens-Mack J.H."/>
            <person name="Tsai I.J."/>
        </authorList>
    </citation>
    <scope>NUCLEOTIDE SEQUENCE [LARGE SCALE GENOMIC DNA]</scope>
    <source>
        <strain evidence="12">cv. Chaw 1501</strain>
        <tissue evidence="11">Young leaves</tissue>
    </source>
</reference>
<organism evidence="11 12">
    <name type="scientific">Cinnamomum micranthum f. kanehirae</name>
    <dbReference type="NCBI Taxonomy" id="337451"/>
    <lineage>
        <taxon>Eukaryota</taxon>
        <taxon>Viridiplantae</taxon>
        <taxon>Streptophyta</taxon>
        <taxon>Embryophyta</taxon>
        <taxon>Tracheophyta</taxon>
        <taxon>Spermatophyta</taxon>
        <taxon>Magnoliopsida</taxon>
        <taxon>Magnoliidae</taxon>
        <taxon>Laurales</taxon>
        <taxon>Lauraceae</taxon>
        <taxon>Cinnamomum</taxon>
    </lineage>
</organism>
<dbReference type="STRING" id="337451.A0A3S3MPY2"/>
<dbReference type="OrthoDB" id="2013972at2759"/>
<keyword evidence="3 10" id="KW-0489">Methyltransferase</keyword>
<dbReference type="Pfam" id="PF03141">
    <property type="entry name" value="Methyltransf_29"/>
    <property type="match status" value="1"/>
</dbReference>
<proteinExistence type="inferred from homology"/>
<name>A0A3S3MPY2_9MAGN</name>
<keyword evidence="8 10" id="KW-0472">Membrane</keyword>
<dbReference type="SUPFAM" id="SSF53335">
    <property type="entry name" value="S-adenosyl-L-methionine-dependent methyltransferases"/>
    <property type="match status" value="2"/>
</dbReference>
<dbReference type="GO" id="GO:0005768">
    <property type="term" value="C:endosome"/>
    <property type="evidence" value="ECO:0007669"/>
    <property type="project" value="TreeGrafter"/>
</dbReference>
<evidence type="ECO:0000256" key="2">
    <source>
        <dbReference type="ARBA" id="ARBA00008361"/>
    </source>
</evidence>
<dbReference type="EMBL" id="QPKB01000006">
    <property type="protein sequence ID" value="RWR87609.1"/>
    <property type="molecule type" value="Genomic_DNA"/>
</dbReference>
<dbReference type="InterPro" id="IPR004159">
    <property type="entry name" value="Put_SAM_MeTrfase"/>
</dbReference>
<evidence type="ECO:0000256" key="9">
    <source>
        <dbReference type="ARBA" id="ARBA00023180"/>
    </source>
</evidence>